<name>A0A232EXA4_9HYME</name>
<dbReference type="EMBL" id="NNAY01001773">
    <property type="protein sequence ID" value="OXU22959.1"/>
    <property type="molecule type" value="Genomic_DNA"/>
</dbReference>
<reference evidence="1 2" key="1">
    <citation type="journal article" date="2017" name="Curr. Biol.">
        <title>The Evolution of Venom by Co-option of Single-Copy Genes.</title>
        <authorList>
            <person name="Martinson E.O."/>
            <person name="Mrinalini"/>
            <person name="Kelkar Y.D."/>
            <person name="Chang C.H."/>
            <person name="Werren J.H."/>
        </authorList>
    </citation>
    <scope>NUCLEOTIDE SEQUENCE [LARGE SCALE GENOMIC DNA]</scope>
    <source>
        <strain evidence="1 2">Alberta</strain>
        <tissue evidence="1">Whole body</tissue>
    </source>
</reference>
<proteinExistence type="predicted"/>
<accession>A0A232EXA4</accession>
<keyword evidence="2" id="KW-1185">Reference proteome</keyword>
<comment type="caution">
    <text evidence="1">The sequence shown here is derived from an EMBL/GenBank/DDBJ whole genome shotgun (WGS) entry which is preliminary data.</text>
</comment>
<organism evidence="1 2">
    <name type="scientific">Trichomalopsis sarcophagae</name>
    <dbReference type="NCBI Taxonomy" id="543379"/>
    <lineage>
        <taxon>Eukaryota</taxon>
        <taxon>Metazoa</taxon>
        <taxon>Ecdysozoa</taxon>
        <taxon>Arthropoda</taxon>
        <taxon>Hexapoda</taxon>
        <taxon>Insecta</taxon>
        <taxon>Pterygota</taxon>
        <taxon>Neoptera</taxon>
        <taxon>Endopterygota</taxon>
        <taxon>Hymenoptera</taxon>
        <taxon>Apocrita</taxon>
        <taxon>Proctotrupomorpha</taxon>
        <taxon>Chalcidoidea</taxon>
        <taxon>Pteromalidae</taxon>
        <taxon>Pteromalinae</taxon>
        <taxon>Trichomalopsis</taxon>
    </lineage>
</organism>
<dbReference type="AlphaFoldDB" id="A0A232EXA4"/>
<sequence>MCITRITVSEESLIYGPYIRIFGLRIQILNGTQGHSCSGWPKEPKKVGLEGVPSNSIFFTQTA</sequence>
<evidence type="ECO:0000313" key="1">
    <source>
        <dbReference type="EMBL" id="OXU22959.1"/>
    </source>
</evidence>
<evidence type="ECO:0000313" key="2">
    <source>
        <dbReference type="Proteomes" id="UP000215335"/>
    </source>
</evidence>
<gene>
    <name evidence="1" type="ORF">TSAR_014993</name>
</gene>
<dbReference type="Proteomes" id="UP000215335">
    <property type="component" value="Unassembled WGS sequence"/>
</dbReference>
<protein>
    <submittedName>
        <fullName evidence="1">Uncharacterized protein</fullName>
    </submittedName>
</protein>